<gene>
    <name evidence="1" type="ORF">FA95DRAFT_1376023</name>
</gene>
<dbReference type="EMBL" id="MU275846">
    <property type="protein sequence ID" value="KAI0052245.1"/>
    <property type="molecule type" value="Genomic_DNA"/>
</dbReference>
<protein>
    <submittedName>
        <fullName evidence="1">Uncharacterized protein</fullName>
    </submittedName>
</protein>
<reference evidence="1" key="2">
    <citation type="journal article" date="2022" name="New Phytol.">
        <title>Evolutionary transition to the ectomycorrhizal habit in the genomes of a hyperdiverse lineage of mushroom-forming fungi.</title>
        <authorList>
            <person name="Looney B."/>
            <person name="Miyauchi S."/>
            <person name="Morin E."/>
            <person name="Drula E."/>
            <person name="Courty P.E."/>
            <person name="Kohler A."/>
            <person name="Kuo A."/>
            <person name="LaButti K."/>
            <person name="Pangilinan J."/>
            <person name="Lipzen A."/>
            <person name="Riley R."/>
            <person name="Andreopoulos W."/>
            <person name="He G."/>
            <person name="Johnson J."/>
            <person name="Nolan M."/>
            <person name="Tritt A."/>
            <person name="Barry K.W."/>
            <person name="Grigoriev I.V."/>
            <person name="Nagy L.G."/>
            <person name="Hibbett D."/>
            <person name="Henrissat B."/>
            <person name="Matheny P.B."/>
            <person name="Labbe J."/>
            <person name="Martin F.M."/>
        </authorList>
    </citation>
    <scope>NUCLEOTIDE SEQUENCE</scope>
    <source>
        <strain evidence="1">FP105234-sp</strain>
    </source>
</reference>
<evidence type="ECO:0000313" key="1">
    <source>
        <dbReference type="EMBL" id="KAI0052245.1"/>
    </source>
</evidence>
<reference evidence="1" key="1">
    <citation type="submission" date="2021-02" db="EMBL/GenBank/DDBJ databases">
        <authorList>
            <consortium name="DOE Joint Genome Institute"/>
            <person name="Ahrendt S."/>
            <person name="Looney B.P."/>
            <person name="Miyauchi S."/>
            <person name="Morin E."/>
            <person name="Drula E."/>
            <person name="Courty P.E."/>
            <person name="Chicoki N."/>
            <person name="Fauchery L."/>
            <person name="Kohler A."/>
            <person name="Kuo A."/>
            <person name="Labutti K."/>
            <person name="Pangilinan J."/>
            <person name="Lipzen A."/>
            <person name="Riley R."/>
            <person name="Andreopoulos W."/>
            <person name="He G."/>
            <person name="Johnson J."/>
            <person name="Barry K.W."/>
            <person name="Grigoriev I.V."/>
            <person name="Nagy L."/>
            <person name="Hibbett D."/>
            <person name="Henrissat B."/>
            <person name="Matheny P.B."/>
            <person name="Labbe J."/>
            <person name="Martin F."/>
        </authorList>
    </citation>
    <scope>NUCLEOTIDE SEQUENCE</scope>
    <source>
        <strain evidence="1">FP105234-sp</strain>
    </source>
</reference>
<sequence>MASICPSHDANPGFLKQTVFNPSHSLTEREEPGPLGNNSILLCSWRLDTEACEEHLNYNFLNVKLRAPGADVMCALAFHLKRVSSRTLWYWLLMEFGTAKRLSPSICMRPCACPLSRRHRGRARQERGSIDPAVRHEPGASSPMNLEACRTVLPKASRNSTCRTAGL</sequence>
<proteinExistence type="predicted"/>
<name>A0ACB8S8J1_9AGAM</name>
<dbReference type="Proteomes" id="UP000814033">
    <property type="component" value="Unassembled WGS sequence"/>
</dbReference>
<comment type="caution">
    <text evidence="1">The sequence shown here is derived from an EMBL/GenBank/DDBJ whole genome shotgun (WGS) entry which is preliminary data.</text>
</comment>
<keyword evidence="2" id="KW-1185">Reference proteome</keyword>
<organism evidence="1 2">
    <name type="scientific">Auriscalpium vulgare</name>
    <dbReference type="NCBI Taxonomy" id="40419"/>
    <lineage>
        <taxon>Eukaryota</taxon>
        <taxon>Fungi</taxon>
        <taxon>Dikarya</taxon>
        <taxon>Basidiomycota</taxon>
        <taxon>Agaricomycotina</taxon>
        <taxon>Agaricomycetes</taxon>
        <taxon>Russulales</taxon>
        <taxon>Auriscalpiaceae</taxon>
        <taxon>Auriscalpium</taxon>
    </lineage>
</organism>
<accession>A0ACB8S8J1</accession>
<evidence type="ECO:0000313" key="2">
    <source>
        <dbReference type="Proteomes" id="UP000814033"/>
    </source>
</evidence>